<proteinExistence type="predicted"/>
<feature type="compositionally biased region" description="Polar residues" evidence="1">
    <location>
        <begin position="193"/>
        <end position="202"/>
    </location>
</feature>
<evidence type="ECO:0000313" key="2">
    <source>
        <dbReference type="EMBL" id="CAH2035556.1"/>
    </source>
</evidence>
<name>A0ABN8HN12_9NEOP</name>
<feature type="region of interest" description="Disordered" evidence="1">
    <location>
        <begin position="227"/>
        <end position="254"/>
    </location>
</feature>
<feature type="region of interest" description="Disordered" evidence="1">
    <location>
        <begin position="373"/>
        <end position="393"/>
    </location>
</feature>
<accession>A0ABN8HN12</accession>
<evidence type="ECO:0000256" key="1">
    <source>
        <dbReference type="SAM" id="MobiDB-lite"/>
    </source>
</evidence>
<feature type="region of interest" description="Disordered" evidence="1">
    <location>
        <begin position="175"/>
        <end position="215"/>
    </location>
</feature>
<keyword evidence="3" id="KW-1185">Reference proteome</keyword>
<feature type="compositionally biased region" description="Low complexity" evidence="1">
    <location>
        <begin position="227"/>
        <end position="245"/>
    </location>
</feature>
<reference evidence="2" key="1">
    <citation type="submission" date="2022-03" db="EMBL/GenBank/DDBJ databases">
        <authorList>
            <person name="Martin H S."/>
        </authorList>
    </citation>
    <scope>NUCLEOTIDE SEQUENCE</scope>
</reference>
<protein>
    <submittedName>
        <fullName evidence="2">Uncharacterized protein</fullName>
    </submittedName>
</protein>
<gene>
    <name evidence="2" type="ORF">IPOD504_LOCUS606</name>
</gene>
<dbReference type="EMBL" id="OW152813">
    <property type="protein sequence ID" value="CAH2035556.1"/>
    <property type="molecule type" value="Genomic_DNA"/>
</dbReference>
<organism evidence="2 3">
    <name type="scientific">Iphiclides podalirius</name>
    <name type="common">scarce swallowtail</name>
    <dbReference type="NCBI Taxonomy" id="110791"/>
    <lineage>
        <taxon>Eukaryota</taxon>
        <taxon>Metazoa</taxon>
        <taxon>Ecdysozoa</taxon>
        <taxon>Arthropoda</taxon>
        <taxon>Hexapoda</taxon>
        <taxon>Insecta</taxon>
        <taxon>Pterygota</taxon>
        <taxon>Neoptera</taxon>
        <taxon>Endopterygota</taxon>
        <taxon>Lepidoptera</taxon>
        <taxon>Glossata</taxon>
        <taxon>Ditrysia</taxon>
        <taxon>Papilionoidea</taxon>
        <taxon>Papilionidae</taxon>
        <taxon>Papilioninae</taxon>
        <taxon>Iphiclides</taxon>
    </lineage>
</organism>
<feature type="compositionally biased region" description="Polar residues" evidence="1">
    <location>
        <begin position="175"/>
        <end position="184"/>
    </location>
</feature>
<feature type="compositionally biased region" description="Polar residues" evidence="1">
    <location>
        <begin position="31"/>
        <end position="48"/>
    </location>
</feature>
<feature type="non-terminal residue" evidence="2">
    <location>
        <position position="1"/>
    </location>
</feature>
<feature type="region of interest" description="Disordered" evidence="1">
    <location>
        <begin position="296"/>
        <end position="315"/>
    </location>
</feature>
<feature type="compositionally biased region" description="Polar residues" evidence="1">
    <location>
        <begin position="296"/>
        <end position="305"/>
    </location>
</feature>
<evidence type="ECO:0000313" key="3">
    <source>
        <dbReference type="Proteomes" id="UP000837857"/>
    </source>
</evidence>
<feature type="region of interest" description="Disordered" evidence="1">
    <location>
        <begin position="1"/>
        <end position="48"/>
    </location>
</feature>
<sequence length="447" mass="49802">MNSSMRIKAPQGSKVMNNKDFNDNEDCFQEDTGSNPQDNAVADQSSSGTNCDVILPSVSIHVELEDNETSQNIDEECDQVTRTNENAELKMDLENEPANSNGANVLTVPKTTDEIGRIKHKERKLSLDQTMLSRREGLSQSEMDLHSIGKSPLERKSSFFRKKMDSFLRNTTEIFRRQSQTGKSQPVPRRGSKSLSLQSLNEHCSPANGHYSENPLHNQQELRNSATSLSTIARSSSMASTISMSPGEPLDHCSPAGSQPALFASQPLEDCASDSVHSLNEAYIQDSFLKSRAISMSSGLDSPQGRTRKKASKSNRVTWLASEGLTNYFKRVIQDEKGHEMQMCHSYQDFSGIPENKLYGPKTDTKGRRLSYQRAVSGEDPVPSARYSDSTQRRRNYIPEHHEVTLWWGESAQVLCAVKLREARCCHRNVGEAGLKSGRAQNNPILT</sequence>
<dbReference type="Proteomes" id="UP000837857">
    <property type="component" value="Chromosome 1"/>
</dbReference>